<evidence type="ECO:0000313" key="1">
    <source>
        <dbReference type="EMBL" id="MPN31065.1"/>
    </source>
</evidence>
<sequence>MQGNIQLILAVVNRGFADEAMDAAREAGAAGGTIIHAKGTGDGDDTKFYGITIQHEKEMLIILTSACDRKAIMQAVSTRVGIHTPGQGIVFSLPVSSAVGLMGEYDCEEEDASQNP</sequence>
<dbReference type="InterPro" id="IPR015867">
    <property type="entry name" value="N-reg_PII/ATP_PRibTrfase_C"/>
</dbReference>
<dbReference type="InterPro" id="IPR011322">
    <property type="entry name" value="N-reg_PII-like_a/b"/>
</dbReference>
<organism evidence="1">
    <name type="scientific">bioreactor metagenome</name>
    <dbReference type="NCBI Taxonomy" id="1076179"/>
    <lineage>
        <taxon>unclassified sequences</taxon>
        <taxon>metagenomes</taxon>
        <taxon>ecological metagenomes</taxon>
    </lineage>
</organism>
<comment type="caution">
    <text evidence="1">The sequence shown here is derived from an EMBL/GenBank/DDBJ whole genome shotgun (WGS) entry which is preliminary data.</text>
</comment>
<gene>
    <name evidence="1" type="ORF">SDC9_178538</name>
</gene>
<reference evidence="1" key="1">
    <citation type="submission" date="2019-08" db="EMBL/GenBank/DDBJ databases">
        <authorList>
            <person name="Kucharzyk K."/>
            <person name="Murdoch R.W."/>
            <person name="Higgins S."/>
            <person name="Loffler F."/>
        </authorList>
    </citation>
    <scope>NUCLEOTIDE SEQUENCE</scope>
</reference>
<evidence type="ECO:0008006" key="2">
    <source>
        <dbReference type="Google" id="ProtNLM"/>
    </source>
</evidence>
<protein>
    <recommendedName>
        <fullName evidence="2">Nitrogen regulatory protein P-II</fullName>
    </recommendedName>
</protein>
<dbReference type="EMBL" id="VSSQ01082445">
    <property type="protein sequence ID" value="MPN31065.1"/>
    <property type="molecule type" value="Genomic_DNA"/>
</dbReference>
<dbReference type="PROSITE" id="PS51343">
    <property type="entry name" value="PII_GLNB_DOM"/>
    <property type="match status" value="1"/>
</dbReference>
<accession>A0A645GW92</accession>
<dbReference type="GO" id="GO:0006808">
    <property type="term" value="P:regulation of nitrogen utilization"/>
    <property type="evidence" value="ECO:0007669"/>
    <property type="project" value="InterPro"/>
</dbReference>
<dbReference type="SMART" id="SM00938">
    <property type="entry name" value="P-II"/>
    <property type="match status" value="1"/>
</dbReference>
<dbReference type="Pfam" id="PF00543">
    <property type="entry name" value="P-II"/>
    <property type="match status" value="1"/>
</dbReference>
<dbReference type="InterPro" id="IPR002187">
    <property type="entry name" value="N-reg_PII"/>
</dbReference>
<dbReference type="GO" id="GO:0030234">
    <property type="term" value="F:enzyme regulator activity"/>
    <property type="evidence" value="ECO:0007669"/>
    <property type="project" value="InterPro"/>
</dbReference>
<dbReference type="SUPFAM" id="SSF54913">
    <property type="entry name" value="GlnB-like"/>
    <property type="match status" value="1"/>
</dbReference>
<name>A0A645GW92_9ZZZZ</name>
<proteinExistence type="predicted"/>
<dbReference type="Gene3D" id="3.30.70.120">
    <property type="match status" value="1"/>
</dbReference>
<dbReference type="AlphaFoldDB" id="A0A645GW92"/>